<proteinExistence type="predicted"/>
<dbReference type="AlphaFoldDB" id="A0A1Y1S7U1"/>
<gene>
    <name evidence="1" type="ORF">ECANGB1_1171</name>
</gene>
<keyword evidence="2" id="KW-1185">Reference proteome</keyword>
<organism evidence="1 2">
    <name type="scientific">Enterospora canceri</name>
    <dbReference type="NCBI Taxonomy" id="1081671"/>
    <lineage>
        <taxon>Eukaryota</taxon>
        <taxon>Fungi</taxon>
        <taxon>Fungi incertae sedis</taxon>
        <taxon>Microsporidia</taxon>
        <taxon>Enterocytozoonidae</taxon>
        <taxon>Enterospora</taxon>
    </lineage>
</organism>
<dbReference type="EMBL" id="LWDP01000033">
    <property type="protein sequence ID" value="ORD94082.1"/>
    <property type="molecule type" value="Genomic_DNA"/>
</dbReference>
<evidence type="ECO:0000313" key="1">
    <source>
        <dbReference type="EMBL" id="ORD94082.1"/>
    </source>
</evidence>
<evidence type="ECO:0000313" key="2">
    <source>
        <dbReference type="Proteomes" id="UP000192639"/>
    </source>
</evidence>
<reference evidence="1 2" key="1">
    <citation type="journal article" date="2017" name="Environ. Microbiol.">
        <title>Decay of the glycolytic pathway and adaptation to intranuclear parasitism within Enterocytozoonidae microsporidia.</title>
        <authorList>
            <person name="Wiredu Boakye D."/>
            <person name="Jaroenlak P."/>
            <person name="Prachumwat A."/>
            <person name="Williams T.A."/>
            <person name="Bateman K.S."/>
            <person name="Itsathitphaisarn O."/>
            <person name="Sritunyalucksana K."/>
            <person name="Paszkiewicz K.H."/>
            <person name="Moore K.A."/>
            <person name="Stentiford G.D."/>
            <person name="Williams B.A."/>
        </authorList>
    </citation>
    <scope>NUCLEOTIDE SEQUENCE [LARGE SCALE GENOMIC DNA]</scope>
    <source>
        <strain evidence="1 2">GB1</strain>
    </source>
</reference>
<dbReference type="Proteomes" id="UP000192639">
    <property type="component" value="Unassembled WGS sequence"/>
</dbReference>
<protein>
    <submittedName>
        <fullName evidence="1">Uncharacterized protein</fullName>
    </submittedName>
</protein>
<sequence length="70" mass="8399">MSKRTERQEITGYTSCMYQISYHTMCLYAKMLLATKYAYQTYSTELEIIKNKNNSCVREHRDYECHKQGI</sequence>
<dbReference type="VEuPathDB" id="MicrosporidiaDB:ECANGB1_1171"/>
<name>A0A1Y1S7U1_9MICR</name>
<accession>A0A1Y1S7U1</accession>
<comment type="caution">
    <text evidence="1">The sequence shown here is derived from an EMBL/GenBank/DDBJ whole genome shotgun (WGS) entry which is preliminary data.</text>
</comment>